<keyword evidence="2" id="KW-1185">Reference proteome</keyword>
<dbReference type="AlphaFoldDB" id="K9ZDM2"/>
<accession>K9ZDM2</accession>
<proteinExistence type="predicted"/>
<evidence type="ECO:0000313" key="2">
    <source>
        <dbReference type="Proteomes" id="UP000010474"/>
    </source>
</evidence>
<sequence length="68" mass="7502">MSMLQVACQQKKGNYIPISHGQVTLTGMDGSDERVSIPATLERLDNIGRFCDDNGIANFLFLQVEEEG</sequence>
<dbReference type="STRING" id="272123.Anacy_1317"/>
<gene>
    <name evidence="1" type="ordered locus">Anacy_1317</name>
</gene>
<dbReference type="RefSeq" id="WP_015213491.1">
    <property type="nucleotide sequence ID" value="NC_019771.1"/>
</dbReference>
<dbReference type="PATRIC" id="fig|272123.3.peg.1442"/>
<dbReference type="KEGG" id="acy:Anacy_1317"/>
<organism evidence="1 2">
    <name type="scientific">Anabaena cylindrica (strain ATCC 27899 / PCC 7122)</name>
    <dbReference type="NCBI Taxonomy" id="272123"/>
    <lineage>
        <taxon>Bacteria</taxon>
        <taxon>Bacillati</taxon>
        <taxon>Cyanobacteriota</taxon>
        <taxon>Cyanophyceae</taxon>
        <taxon>Nostocales</taxon>
        <taxon>Nostocaceae</taxon>
        <taxon>Anabaena</taxon>
    </lineage>
</organism>
<dbReference type="Proteomes" id="UP000010474">
    <property type="component" value="Chromosome"/>
</dbReference>
<protein>
    <submittedName>
        <fullName evidence="1">Uncharacterized protein</fullName>
    </submittedName>
</protein>
<dbReference type="EMBL" id="CP003659">
    <property type="protein sequence ID" value="AFZ56839.1"/>
    <property type="molecule type" value="Genomic_DNA"/>
</dbReference>
<dbReference type="HOGENOM" id="CLU_2784784_0_0_3"/>
<evidence type="ECO:0000313" key="1">
    <source>
        <dbReference type="EMBL" id="AFZ56839.1"/>
    </source>
</evidence>
<reference evidence="2" key="1">
    <citation type="journal article" date="2013" name="Proc. Natl. Acad. Sci. U.S.A.">
        <title>Improving the coverage of the cyanobacterial phylum using diversity-driven genome sequencing.</title>
        <authorList>
            <person name="Shih P.M."/>
            <person name="Wu D."/>
            <person name="Latifi A."/>
            <person name="Axen S.D."/>
            <person name="Fewer D.P."/>
            <person name="Talla E."/>
            <person name="Calteau A."/>
            <person name="Cai F."/>
            <person name="Tandeau de Marsac N."/>
            <person name="Rippka R."/>
            <person name="Herdman M."/>
            <person name="Sivonen K."/>
            <person name="Coursin T."/>
            <person name="Laurent T."/>
            <person name="Goodwin L."/>
            <person name="Nolan M."/>
            <person name="Davenport K.W."/>
            <person name="Han C.S."/>
            <person name="Rubin E.M."/>
            <person name="Eisen J.A."/>
            <person name="Woyke T."/>
            <person name="Gugger M."/>
            <person name="Kerfeld C.A."/>
        </authorList>
    </citation>
    <scope>NUCLEOTIDE SEQUENCE [LARGE SCALE GENOMIC DNA]</scope>
    <source>
        <strain evidence="2">ATCC 27899 / PCC 7122</strain>
    </source>
</reference>
<name>K9ZDM2_ANACC</name>